<keyword evidence="2" id="KW-0503">Monooxygenase</keyword>
<dbReference type="RefSeq" id="WP_197651709.1">
    <property type="nucleotide sequence ID" value="NZ_CP171739.1"/>
</dbReference>
<keyword evidence="2" id="KW-0560">Oxidoreductase</keyword>
<evidence type="ECO:0000313" key="3">
    <source>
        <dbReference type="EMBL" id="KWX05106.1"/>
    </source>
</evidence>
<comment type="similarity">
    <text evidence="1">Belongs to the TmoD/XamoD family.</text>
</comment>
<gene>
    <name evidence="2" type="ORF">LI90_708</name>
    <name evidence="3" type="ORF">TH66_05100</name>
    <name evidence="4" type="ORF">TR74_23445</name>
</gene>
<reference evidence="2" key="4">
    <citation type="submission" date="2015-04" db="EMBL/GenBank/DDBJ databases">
        <title>Physiological reanalysis, assessment of diazotrophy, and genome sequences of multiple isolates of Streptomyces thermoautotrophicus.</title>
        <authorList>
            <person name="MacKellar D.C."/>
            <person name="Lieber L."/>
            <person name="Norman J."/>
            <person name="Bolger A."/>
            <person name="Tobin C."/>
            <person name="Murray J.W."/>
            <person name="Woodward J."/>
            <person name="Friesen M."/>
            <person name="Prell J."/>
        </authorList>
    </citation>
    <scope>NUCLEOTIDE SEQUENCE [LARGE SCALE GENOMIC DNA]</scope>
    <source>
        <strain evidence="2">H1</strain>
    </source>
</reference>
<dbReference type="EMBL" id="JYIJ01000013">
    <property type="protein sequence ID" value="KWX05106.1"/>
    <property type="molecule type" value="Genomic_DNA"/>
</dbReference>
<dbReference type="STRING" id="1469144.LI90_708"/>
<dbReference type="AlphaFoldDB" id="A0A132N765"/>
<evidence type="ECO:0000313" key="6">
    <source>
        <dbReference type="Proteomes" id="UP000070598"/>
    </source>
</evidence>
<dbReference type="SUPFAM" id="SSF56029">
    <property type="entry name" value="Monooxygenase (hydroxylase) regulatory protein"/>
    <property type="match status" value="1"/>
</dbReference>
<dbReference type="Proteomes" id="UP000070598">
    <property type="component" value="Unassembled WGS sequence"/>
</dbReference>
<sequence>MTTTNPQSAQPAVDHGPRETVGISMMQSAETEATVEYVRDTMPDARISFRDVYYKIERDGLLEFDMAQIGERLGRDIDTDLFLVSMASYYGRMDVSDGMIRIYSEIQPERFRE</sequence>
<evidence type="ECO:0000256" key="1">
    <source>
        <dbReference type="ARBA" id="ARBA00006313"/>
    </source>
</evidence>
<evidence type="ECO:0000313" key="7">
    <source>
        <dbReference type="Proteomes" id="UP000070659"/>
    </source>
</evidence>
<dbReference type="PATRIC" id="fig|1469144.10.peg.815"/>
<reference evidence="4 7" key="2">
    <citation type="submission" date="2015-02" db="EMBL/GenBank/DDBJ databases">
        <title>Physiological reanalysis, assessment of diazotrophy, and genome sequences of multiple isolates of Streptomyces thermoautotrophicus.</title>
        <authorList>
            <person name="MacKellar D.C."/>
            <person name="Lieber L."/>
            <person name="Norman J."/>
            <person name="Bolger A."/>
            <person name="Tobin C."/>
            <person name="Murray J.W."/>
            <person name="Prell J."/>
        </authorList>
    </citation>
    <scope>NUCLEOTIDE SEQUENCE [LARGE SCALE GENOMIC DNA]</scope>
    <source>
        <strain evidence="4 7">UBT1</strain>
    </source>
</reference>
<dbReference type="GO" id="GO:0004497">
    <property type="term" value="F:monooxygenase activity"/>
    <property type="evidence" value="ECO:0007669"/>
    <property type="project" value="UniProtKB-KW"/>
</dbReference>
<dbReference type="Proteomes" id="UP000070659">
    <property type="component" value="Unassembled WGS sequence"/>
</dbReference>
<dbReference type="Proteomes" id="UP000070188">
    <property type="component" value="Unassembled WGS sequence"/>
</dbReference>
<proteinExistence type="inferred from homology"/>
<name>A0A132N765_9ACTN</name>
<dbReference type="EMBL" id="LAXD01000001">
    <property type="protein sequence ID" value="KWW99076.1"/>
    <property type="molecule type" value="Genomic_DNA"/>
</dbReference>
<dbReference type="EMBL" id="JYIK01001117">
    <property type="protein sequence ID" value="KWX05817.1"/>
    <property type="molecule type" value="Genomic_DNA"/>
</dbReference>
<dbReference type="Gene3D" id="3.90.56.10">
    <property type="entry name" value="Monooxygenase component MmoB/DmpM"/>
    <property type="match status" value="1"/>
</dbReference>
<dbReference type="Pfam" id="PF02406">
    <property type="entry name" value="MmoB_DmpM"/>
    <property type="match status" value="1"/>
</dbReference>
<keyword evidence="5" id="KW-1185">Reference proteome</keyword>
<dbReference type="InterPro" id="IPR036889">
    <property type="entry name" value="mOase_MmoB_DmpM_sf"/>
</dbReference>
<dbReference type="InterPro" id="IPR003454">
    <property type="entry name" value="MOase_MmoB_DmpM"/>
</dbReference>
<organism evidence="4 6">
    <name type="scientific">Carbonactinospora thermoautotrophica</name>
    <dbReference type="NCBI Taxonomy" id="1469144"/>
    <lineage>
        <taxon>Bacteria</taxon>
        <taxon>Bacillati</taxon>
        <taxon>Actinomycetota</taxon>
        <taxon>Actinomycetes</taxon>
        <taxon>Kitasatosporales</taxon>
        <taxon>Carbonactinosporaceae</taxon>
        <taxon>Carbonactinospora</taxon>
    </lineage>
</organism>
<evidence type="ECO:0000313" key="4">
    <source>
        <dbReference type="EMBL" id="KWX05817.1"/>
    </source>
</evidence>
<reference evidence="6" key="1">
    <citation type="submission" date="2015-02" db="EMBL/GenBank/DDBJ databases">
        <title>Physiological reanalysis, assessment of diazotrophy, and genome sequences of multiple isolates of Streptomyces thermoautotrophicus.</title>
        <authorList>
            <person name="MacKellar D.C."/>
            <person name="Lieber L."/>
            <person name="Norman J."/>
            <person name="Bolger A."/>
            <person name="Tobin C."/>
            <person name="Murray J.W."/>
            <person name="Friesen M."/>
            <person name="Prell J."/>
        </authorList>
    </citation>
    <scope>NUCLEOTIDE SEQUENCE [LARGE SCALE GENOMIC DNA]</scope>
    <source>
        <strain evidence="6">UBT1</strain>
    </source>
</reference>
<evidence type="ECO:0000313" key="5">
    <source>
        <dbReference type="Proteomes" id="UP000070188"/>
    </source>
</evidence>
<protein>
    <submittedName>
        <fullName evidence="2">Monooxygenase component MmoB/DmpM</fullName>
    </submittedName>
</protein>
<comment type="caution">
    <text evidence="4">The sequence shown here is derived from an EMBL/GenBank/DDBJ whole genome shotgun (WGS) entry which is preliminary data.</text>
</comment>
<accession>A0A132N765</accession>
<reference evidence="5" key="3">
    <citation type="submission" date="2015-04" db="EMBL/GenBank/DDBJ databases">
        <title>Physiological reanalysis, assessment of diazotrophy, and genome sequences of multiple isolates of Streptomyces thermoautotrophicus.</title>
        <authorList>
            <person name="MacKellar D.C."/>
            <person name="Lieber L."/>
            <person name="Norman J."/>
            <person name="Bolger A."/>
            <person name="Tobin C."/>
            <person name="Murray J.W."/>
            <person name="Chang R."/>
            <person name="Ford T."/>
            <person name="Nguyen P.Q."/>
            <person name="Woodward J."/>
            <person name="Permingeat H."/>
            <person name="Joshi N.S."/>
            <person name="Silver P.A."/>
            <person name="Usadel B."/>
            <person name="Rutherford A.W."/>
            <person name="Friesen M."/>
            <person name="Prell J."/>
        </authorList>
    </citation>
    <scope>NUCLEOTIDE SEQUENCE [LARGE SCALE GENOMIC DNA]</scope>
    <source>
        <strain evidence="5">H1</strain>
    </source>
</reference>
<evidence type="ECO:0000313" key="2">
    <source>
        <dbReference type="EMBL" id="KWW99076.1"/>
    </source>
</evidence>